<dbReference type="GO" id="GO:0005524">
    <property type="term" value="F:ATP binding"/>
    <property type="evidence" value="ECO:0007669"/>
    <property type="project" value="UniProtKB-UniRule"/>
</dbReference>
<keyword evidence="4" id="KW-1185">Reference proteome</keyword>
<evidence type="ECO:0000313" key="3">
    <source>
        <dbReference type="EMBL" id="MBD3846988.1"/>
    </source>
</evidence>
<dbReference type="InterPro" id="IPR013815">
    <property type="entry name" value="ATP_grasp_subdomain_1"/>
</dbReference>
<name>A0A927I1Z3_9HYPH</name>
<protein>
    <submittedName>
        <fullName evidence="3">ATP-grasp domain-containing protein</fullName>
    </submittedName>
</protein>
<evidence type="ECO:0000256" key="1">
    <source>
        <dbReference type="PROSITE-ProRule" id="PRU00409"/>
    </source>
</evidence>
<dbReference type="EMBL" id="JACXWY010000008">
    <property type="protein sequence ID" value="MBD3846988.1"/>
    <property type="molecule type" value="Genomic_DNA"/>
</dbReference>
<sequence>MQEPILKRPAVLLGSASSGGTIAAVRHLAGYGIGANVIVDHRFCPAGWSRHVGRRYVGPVESDSMRYLDRLLAIGKSDPGQVLLPTSDELVWLYSSNAPLLARYFRLYQPPIETIRRILDKALLEQAATSAGVAVLPSWDPQNLDELAEWAPHLPYPVLIKPRTHVHRLRNDKGVVVHSAEELIAEYPRFLARERYRFDETPREPGSVRPVIQKFVEIGREGVVSISGFIGRSADVFVTRRSTKILQRSRPVGVGVCYESRPADPALSQAVHRLCRELDYFGLFEVEFILHDGAWAIIDFNPRLFNQIGLDLRRGLPLPLLAYLDALGEAEALRSLAAEAQDENPAEKVVFCDNFTLHAILLAQTLCMRARLGDLAHWRSWARQNRAHMVHFASDPSDPMPGIVHVLSELYLGFRAAPRFVRTMLPSSPLVARGL</sequence>
<proteinExistence type="predicted"/>
<dbReference type="Gene3D" id="3.30.470.20">
    <property type="entry name" value="ATP-grasp fold, B domain"/>
    <property type="match status" value="1"/>
</dbReference>
<gene>
    <name evidence="3" type="ORF">IED13_14870</name>
</gene>
<organism evidence="3 4">
    <name type="scientific">Bosea spartocytisi</name>
    <dbReference type="NCBI Taxonomy" id="2773451"/>
    <lineage>
        <taxon>Bacteria</taxon>
        <taxon>Pseudomonadati</taxon>
        <taxon>Pseudomonadota</taxon>
        <taxon>Alphaproteobacteria</taxon>
        <taxon>Hyphomicrobiales</taxon>
        <taxon>Boseaceae</taxon>
        <taxon>Bosea</taxon>
    </lineage>
</organism>
<keyword evidence="1" id="KW-0067">ATP-binding</keyword>
<dbReference type="RefSeq" id="WP_191124632.1">
    <property type="nucleotide sequence ID" value="NZ_JACXWY010000008.1"/>
</dbReference>
<evidence type="ECO:0000259" key="2">
    <source>
        <dbReference type="PROSITE" id="PS50975"/>
    </source>
</evidence>
<evidence type="ECO:0000313" key="4">
    <source>
        <dbReference type="Proteomes" id="UP000619295"/>
    </source>
</evidence>
<accession>A0A927I1Z3</accession>
<keyword evidence="1" id="KW-0547">Nucleotide-binding</keyword>
<dbReference type="SUPFAM" id="SSF56059">
    <property type="entry name" value="Glutathione synthetase ATP-binding domain-like"/>
    <property type="match status" value="1"/>
</dbReference>
<dbReference type="InterPro" id="IPR011761">
    <property type="entry name" value="ATP-grasp"/>
</dbReference>
<reference evidence="3" key="1">
    <citation type="submission" date="2020-09" db="EMBL/GenBank/DDBJ databases">
        <title>Bosea spartocytisi sp. nov. a root nodule endophyte of Spartocytisus supranubius in the high mountain ecosystem fo the Teide National Park (Canary Islands, Spain).</title>
        <authorList>
            <person name="Pulido-Suarez L."/>
            <person name="Peix A."/>
            <person name="Igual J.M."/>
            <person name="Socas-Perez N."/>
            <person name="Velazquez E."/>
            <person name="Flores-Felix J.D."/>
            <person name="Leon-Barrios M."/>
        </authorList>
    </citation>
    <scope>NUCLEOTIDE SEQUENCE</scope>
    <source>
        <strain evidence="3">SSUT16</strain>
    </source>
</reference>
<feature type="domain" description="ATP-grasp" evidence="2">
    <location>
        <begin position="125"/>
        <end position="329"/>
    </location>
</feature>
<dbReference type="GO" id="GO:0046872">
    <property type="term" value="F:metal ion binding"/>
    <property type="evidence" value="ECO:0007669"/>
    <property type="project" value="InterPro"/>
</dbReference>
<dbReference type="Proteomes" id="UP000619295">
    <property type="component" value="Unassembled WGS sequence"/>
</dbReference>
<comment type="caution">
    <text evidence="3">The sequence shown here is derived from an EMBL/GenBank/DDBJ whole genome shotgun (WGS) entry which is preliminary data.</text>
</comment>
<dbReference type="PROSITE" id="PS50975">
    <property type="entry name" value="ATP_GRASP"/>
    <property type="match status" value="1"/>
</dbReference>
<dbReference type="Gene3D" id="3.30.1490.20">
    <property type="entry name" value="ATP-grasp fold, A domain"/>
    <property type="match status" value="1"/>
</dbReference>
<dbReference type="AlphaFoldDB" id="A0A927I1Z3"/>